<protein>
    <submittedName>
        <fullName evidence="2">Uncharacterized protein</fullName>
    </submittedName>
</protein>
<keyword evidence="1" id="KW-0472">Membrane</keyword>
<keyword evidence="3" id="KW-1185">Reference proteome</keyword>
<evidence type="ECO:0000256" key="1">
    <source>
        <dbReference type="SAM" id="Phobius"/>
    </source>
</evidence>
<comment type="caution">
    <text evidence="2">The sequence shown here is derived from an EMBL/GenBank/DDBJ whole genome shotgun (WGS) entry which is preliminary data.</text>
</comment>
<gene>
    <name evidence="2" type="ORF">GCM10014713_30450</name>
</gene>
<evidence type="ECO:0000313" key="3">
    <source>
        <dbReference type="Proteomes" id="UP000619486"/>
    </source>
</evidence>
<sequence length="152" mass="15510">MKRSDLVPLARSLAMALVAVLLVVAGVWSSWGSAQHVVLSKGREHGTFSVAGCGEEVCTGRFAPEVGGARTDVTIERSVAVQKGQSLPVVVKPGTKEALRSGWAGGLHAWLPLGGALLLASLVIGGGMRLPRVAWGVAAAGGSVLVGTFFAL</sequence>
<dbReference type="RefSeq" id="WP_019887009.1">
    <property type="nucleotide sequence ID" value="NZ_BMQQ01000010.1"/>
</dbReference>
<feature type="transmembrane region" description="Helical" evidence="1">
    <location>
        <begin position="133"/>
        <end position="151"/>
    </location>
</feature>
<dbReference type="EMBL" id="BMQQ01000010">
    <property type="protein sequence ID" value="GGT34750.1"/>
    <property type="molecule type" value="Genomic_DNA"/>
</dbReference>
<reference evidence="2" key="2">
    <citation type="submission" date="2020-09" db="EMBL/GenBank/DDBJ databases">
        <authorList>
            <person name="Sun Q."/>
            <person name="Ohkuma M."/>
        </authorList>
    </citation>
    <scope>NUCLEOTIDE SEQUENCE</scope>
    <source>
        <strain evidence="2">JCM 3172</strain>
    </source>
</reference>
<name>A0A918H335_9ACTN</name>
<reference evidence="2" key="1">
    <citation type="journal article" date="2014" name="Int. J. Syst. Evol. Microbiol.">
        <title>Complete genome sequence of Corynebacterium casei LMG S-19264T (=DSM 44701T), isolated from a smear-ripened cheese.</title>
        <authorList>
            <consortium name="US DOE Joint Genome Institute (JGI-PGF)"/>
            <person name="Walter F."/>
            <person name="Albersmeier A."/>
            <person name="Kalinowski J."/>
            <person name="Ruckert C."/>
        </authorList>
    </citation>
    <scope>NUCLEOTIDE SEQUENCE</scope>
    <source>
        <strain evidence="2">JCM 3172</strain>
    </source>
</reference>
<accession>A0A918H335</accession>
<dbReference type="Proteomes" id="UP000619486">
    <property type="component" value="Unassembled WGS sequence"/>
</dbReference>
<keyword evidence="1" id="KW-1133">Transmembrane helix</keyword>
<dbReference type="AlphaFoldDB" id="A0A918H335"/>
<feature type="transmembrane region" description="Helical" evidence="1">
    <location>
        <begin position="107"/>
        <end position="126"/>
    </location>
</feature>
<organism evidence="2 3">
    <name type="scientific">Streptomyces purpureus</name>
    <dbReference type="NCBI Taxonomy" id="1951"/>
    <lineage>
        <taxon>Bacteria</taxon>
        <taxon>Bacillati</taxon>
        <taxon>Actinomycetota</taxon>
        <taxon>Actinomycetes</taxon>
        <taxon>Kitasatosporales</taxon>
        <taxon>Streptomycetaceae</taxon>
        <taxon>Streptomyces</taxon>
    </lineage>
</organism>
<proteinExistence type="predicted"/>
<feature type="transmembrane region" description="Helical" evidence="1">
    <location>
        <begin position="12"/>
        <end position="31"/>
    </location>
</feature>
<keyword evidence="1" id="KW-0812">Transmembrane</keyword>
<evidence type="ECO:0000313" key="2">
    <source>
        <dbReference type="EMBL" id="GGT34750.1"/>
    </source>
</evidence>